<protein>
    <recommendedName>
        <fullName evidence="4">POTRA domain-containing protein</fullName>
    </recommendedName>
</protein>
<gene>
    <name evidence="2" type="ORF">A2569_02565</name>
</gene>
<comment type="caution">
    <text evidence="2">The sequence shown here is derived from an EMBL/GenBank/DDBJ whole genome shotgun (WGS) entry which is preliminary data.</text>
</comment>
<evidence type="ECO:0000313" key="2">
    <source>
        <dbReference type="EMBL" id="OHA60810.1"/>
    </source>
</evidence>
<evidence type="ECO:0008006" key="4">
    <source>
        <dbReference type="Google" id="ProtNLM"/>
    </source>
</evidence>
<evidence type="ECO:0000313" key="3">
    <source>
        <dbReference type="Proteomes" id="UP000177090"/>
    </source>
</evidence>
<dbReference type="EMBL" id="MHTL01000008">
    <property type="protein sequence ID" value="OHA60810.1"/>
    <property type="molecule type" value="Genomic_DNA"/>
</dbReference>
<dbReference type="STRING" id="1802440.A2569_02565"/>
<evidence type="ECO:0000256" key="1">
    <source>
        <dbReference type="SAM" id="Phobius"/>
    </source>
</evidence>
<keyword evidence="1" id="KW-0812">Transmembrane</keyword>
<organism evidence="2 3">
    <name type="scientific">Candidatus Vogelbacteria bacterium RIFOXYD1_FULL_51_18</name>
    <dbReference type="NCBI Taxonomy" id="1802440"/>
    <lineage>
        <taxon>Bacteria</taxon>
        <taxon>Candidatus Vogeliibacteriota</taxon>
    </lineage>
</organism>
<name>A0A1G2QJN4_9BACT</name>
<dbReference type="AlphaFoldDB" id="A0A1G2QJN4"/>
<keyword evidence="1" id="KW-1133">Transmembrane helix</keyword>
<dbReference type="Proteomes" id="UP000177090">
    <property type="component" value="Unassembled WGS sequence"/>
</dbReference>
<proteinExistence type="predicted"/>
<accession>A0A1G2QJN4</accession>
<feature type="transmembrane region" description="Helical" evidence="1">
    <location>
        <begin position="20"/>
        <end position="41"/>
    </location>
</feature>
<reference evidence="2 3" key="1">
    <citation type="journal article" date="2016" name="Nat. Commun.">
        <title>Thousands of microbial genomes shed light on interconnected biogeochemical processes in an aquifer system.</title>
        <authorList>
            <person name="Anantharaman K."/>
            <person name="Brown C.T."/>
            <person name="Hug L.A."/>
            <person name="Sharon I."/>
            <person name="Castelle C.J."/>
            <person name="Probst A.J."/>
            <person name="Thomas B.C."/>
            <person name="Singh A."/>
            <person name="Wilkins M.J."/>
            <person name="Karaoz U."/>
            <person name="Brodie E.L."/>
            <person name="Williams K.H."/>
            <person name="Hubbard S.S."/>
            <person name="Banfield J.F."/>
        </authorList>
    </citation>
    <scope>NUCLEOTIDE SEQUENCE [LARGE SCALE GENOMIC DNA]</scope>
</reference>
<keyword evidence="1" id="KW-0472">Membrane</keyword>
<sequence>MNRKKAILKKSIEFTRRVRAIKITLSFGFAVFSVVGLLIAFNLDALRLSRISVSGARVVSGENISHAAAGALHGSYFYLIPHSNALLYPRERVRVAVTAVSPRIKNVRLRVRGYSTLIVQVLERTPAALWCPAVEQAHCLYLDESGFAFGIAPFFRGDSYLVFTSSRTPAVGFSLMDEGAFAALQSFARSFPVPLVGVTAEEERYTLKTREGYDILVNPQVPFDITRTSVLAALASEALASKLREGKELLYLDARVLGKAFYKLED</sequence>